<protein>
    <submittedName>
        <fullName evidence="1">Uncharacterized protein</fullName>
    </submittedName>
</protein>
<name>A0A8S9ME41_BRACR</name>
<comment type="caution">
    <text evidence="1">The sequence shown here is derived from an EMBL/GenBank/DDBJ whole genome shotgun (WGS) entry which is preliminary data.</text>
</comment>
<dbReference type="Proteomes" id="UP000712281">
    <property type="component" value="Unassembled WGS sequence"/>
</dbReference>
<gene>
    <name evidence="1" type="ORF">F2Q68_00038634</name>
</gene>
<accession>A0A8S9ME41</accession>
<organism evidence="1 2">
    <name type="scientific">Brassica cretica</name>
    <name type="common">Mustard</name>
    <dbReference type="NCBI Taxonomy" id="69181"/>
    <lineage>
        <taxon>Eukaryota</taxon>
        <taxon>Viridiplantae</taxon>
        <taxon>Streptophyta</taxon>
        <taxon>Embryophyta</taxon>
        <taxon>Tracheophyta</taxon>
        <taxon>Spermatophyta</taxon>
        <taxon>Magnoliopsida</taxon>
        <taxon>eudicotyledons</taxon>
        <taxon>Gunneridae</taxon>
        <taxon>Pentapetalae</taxon>
        <taxon>rosids</taxon>
        <taxon>malvids</taxon>
        <taxon>Brassicales</taxon>
        <taxon>Brassicaceae</taxon>
        <taxon>Brassiceae</taxon>
        <taxon>Brassica</taxon>
    </lineage>
</organism>
<evidence type="ECO:0000313" key="1">
    <source>
        <dbReference type="EMBL" id="KAF2617252.1"/>
    </source>
</evidence>
<dbReference type="AlphaFoldDB" id="A0A8S9ME41"/>
<evidence type="ECO:0000313" key="2">
    <source>
        <dbReference type="Proteomes" id="UP000712281"/>
    </source>
</evidence>
<sequence length="96" mass="10192">MKNGTIEEVKKIANTLNEAQVPSQHVVGNSSILIALEIVRTLVDFMTCGLKGWVGYAPAQSLKVMIACTGETLKQCETGSTMYVTVAQTKATAGMA</sequence>
<dbReference type="EMBL" id="QGKW02000007">
    <property type="protein sequence ID" value="KAF2617252.1"/>
    <property type="molecule type" value="Genomic_DNA"/>
</dbReference>
<reference evidence="1" key="1">
    <citation type="submission" date="2019-12" db="EMBL/GenBank/DDBJ databases">
        <title>Genome sequencing and annotation of Brassica cretica.</title>
        <authorList>
            <person name="Studholme D.J."/>
            <person name="Sarris P.F."/>
        </authorList>
    </citation>
    <scope>NUCLEOTIDE SEQUENCE</scope>
    <source>
        <strain evidence="1">PFS-001/15</strain>
        <tissue evidence="1">Leaf</tissue>
    </source>
</reference>
<proteinExistence type="predicted"/>